<feature type="domain" description="Zn(2)-C6 fungal-type" evidence="4">
    <location>
        <begin position="10"/>
        <end position="38"/>
    </location>
</feature>
<evidence type="ECO:0000256" key="3">
    <source>
        <dbReference type="SAM" id="MobiDB-lite"/>
    </source>
</evidence>
<protein>
    <recommendedName>
        <fullName evidence="4">Zn(2)-C6 fungal-type domain-containing protein</fullName>
    </recommendedName>
</protein>
<evidence type="ECO:0000313" key="5">
    <source>
        <dbReference type="EMBL" id="KAF2730935.1"/>
    </source>
</evidence>
<dbReference type="OrthoDB" id="3509362at2759"/>
<dbReference type="SUPFAM" id="SSF57701">
    <property type="entry name" value="Zn2/Cys6 DNA-binding domain"/>
    <property type="match status" value="1"/>
</dbReference>
<evidence type="ECO:0000256" key="2">
    <source>
        <dbReference type="ARBA" id="ARBA00023242"/>
    </source>
</evidence>
<dbReference type="CDD" id="cd00067">
    <property type="entry name" value="GAL4"/>
    <property type="match status" value="1"/>
</dbReference>
<keyword evidence="6" id="KW-1185">Reference proteome</keyword>
<dbReference type="EMBL" id="ML996206">
    <property type="protein sequence ID" value="KAF2730935.1"/>
    <property type="molecule type" value="Genomic_DNA"/>
</dbReference>
<organism evidence="5 6">
    <name type="scientific">Polyplosphaeria fusca</name>
    <dbReference type="NCBI Taxonomy" id="682080"/>
    <lineage>
        <taxon>Eukaryota</taxon>
        <taxon>Fungi</taxon>
        <taxon>Dikarya</taxon>
        <taxon>Ascomycota</taxon>
        <taxon>Pezizomycotina</taxon>
        <taxon>Dothideomycetes</taxon>
        <taxon>Pleosporomycetidae</taxon>
        <taxon>Pleosporales</taxon>
        <taxon>Tetraplosphaeriaceae</taxon>
        <taxon>Polyplosphaeria</taxon>
    </lineage>
</organism>
<dbReference type="PROSITE" id="PS50048">
    <property type="entry name" value="ZN2_CY6_FUNGAL_2"/>
    <property type="match status" value="1"/>
</dbReference>
<dbReference type="InterPro" id="IPR036864">
    <property type="entry name" value="Zn2-C6_fun-type_DNA-bd_sf"/>
</dbReference>
<dbReference type="GO" id="GO:0005634">
    <property type="term" value="C:nucleus"/>
    <property type="evidence" value="ECO:0007669"/>
    <property type="project" value="UniProtKB-SubCell"/>
</dbReference>
<dbReference type="Gene3D" id="4.10.240.10">
    <property type="entry name" value="Zn(2)-C6 fungal-type DNA-binding domain"/>
    <property type="match status" value="1"/>
</dbReference>
<feature type="compositionally biased region" description="Low complexity" evidence="3">
    <location>
        <begin position="67"/>
        <end position="79"/>
    </location>
</feature>
<dbReference type="Pfam" id="PF00172">
    <property type="entry name" value="Zn_clus"/>
    <property type="match status" value="1"/>
</dbReference>
<dbReference type="Pfam" id="PF11951">
    <property type="entry name" value="Fungal_trans_2"/>
    <property type="match status" value="1"/>
</dbReference>
<evidence type="ECO:0000259" key="4">
    <source>
        <dbReference type="PROSITE" id="PS50048"/>
    </source>
</evidence>
<evidence type="ECO:0000256" key="1">
    <source>
        <dbReference type="ARBA" id="ARBA00004123"/>
    </source>
</evidence>
<dbReference type="GO" id="GO:0000981">
    <property type="term" value="F:DNA-binding transcription factor activity, RNA polymerase II-specific"/>
    <property type="evidence" value="ECO:0007669"/>
    <property type="project" value="InterPro"/>
</dbReference>
<name>A0A9P4V064_9PLEO</name>
<sequence>MAPHIRTRSGCWTCREAGYKCDEQKPFCGRCIRLKIACKGYEVRFKWKNSTLGPKTGKRPREGRGLASSVSSASADMSAPGSGSLEERAYLVLPKPALTPTTSPTLSLRDKQLMHYWIQRLASLLTVAPPNGKPSLFHSHLTAMASEPGALQSTILSMSATHLALASSDPSWKIQAYRHQQNAIILLQKLIQNPLDMHDEPALATVLMMQVSARLYSEDDAEPQVVNHLVGAKAILASRRTVSAWLSSSSARFLLSLFAYHDILSSISRGTRPLIEHSNDFVGIEDDRGLQEIADVLLVVARISEMQELKKYERVRPGQQSVADGNEALGEELEKALLHLDFSRPGQVSPEACISSHDAVLTAEAFRHAAFIYLYRVWKNIGAPSPHTLYHVERCLSCIEKVPIDSSLVASHLWPLWTAGCEAVDTRHREFVRHRCLEMYRARLFPSWKRIVRDIEEVWAAKDLEQVVGGEDGMTRVDCIQVILKQRGREVELA</sequence>
<dbReference type="AlphaFoldDB" id="A0A9P4V064"/>
<dbReference type="InterPro" id="IPR021858">
    <property type="entry name" value="Fun_TF"/>
</dbReference>
<keyword evidence="2" id="KW-0539">Nucleus</keyword>
<dbReference type="PANTHER" id="PTHR37534:SF15">
    <property type="entry name" value="ZN(II)2CYS6 TRANSCRIPTION FACTOR (EUROFUNG)"/>
    <property type="match status" value="1"/>
</dbReference>
<dbReference type="GO" id="GO:0000976">
    <property type="term" value="F:transcription cis-regulatory region binding"/>
    <property type="evidence" value="ECO:0007669"/>
    <property type="project" value="TreeGrafter"/>
</dbReference>
<feature type="region of interest" description="Disordered" evidence="3">
    <location>
        <begin position="52"/>
        <end position="82"/>
    </location>
</feature>
<evidence type="ECO:0000313" key="6">
    <source>
        <dbReference type="Proteomes" id="UP000799444"/>
    </source>
</evidence>
<dbReference type="Proteomes" id="UP000799444">
    <property type="component" value="Unassembled WGS sequence"/>
</dbReference>
<dbReference type="GO" id="GO:0045944">
    <property type="term" value="P:positive regulation of transcription by RNA polymerase II"/>
    <property type="evidence" value="ECO:0007669"/>
    <property type="project" value="TreeGrafter"/>
</dbReference>
<dbReference type="PANTHER" id="PTHR37534">
    <property type="entry name" value="TRANSCRIPTIONAL ACTIVATOR PROTEIN UGA3"/>
    <property type="match status" value="1"/>
</dbReference>
<comment type="subcellular location">
    <subcellularLocation>
        <location evidence="1">Nucleus</location>
    </subcellularLocation>
</comment>
<proteinExistence type="predicted"/>
<accession>A0A9P4V064</accession>
<comment type="caution">
    <text evidence="5">The sequence shown here is derived from an EMBL/GenBank/DDBJ whole genome shotgun (WGS) entry which is preliminary data.</text>
</comment>
<dbReference type="InterPro" id="IPR001138">
    <property type="entry name" value="Zn2Cys6_DnaBD"/>
</dbReference>
<reference evidence="5" key="1">
    <citation type="journal article" date="2020" name="Stud. Mycol.">
        <title>101 Dothideomycetes genomes: a test case for predicting lifestyles and emergence of pathogens.</title>
        <authorList>
            <person name="Haridas S."/>
            <person name="Albert R."/>
            <person name="Binder M."/>
            <person name="Bloem J."/>
            <person name="Labutti K."/>
            <person name="Salamov A."/>
            <person name="Andreopoulos B."/>
            <person name="Baker S."/>
            <person name="Barry K."/>
            <person name="Bills G."/>
            <person name="Bluhm B."/>
            <person name="Cannon C."/>
            <person name="Castanera R."/>
            <person name="Culley D."/>
            <person name="Daum C."/>
            <person name="Ezra D."/>
            <person name="Gonzalez J."/>
            <person name="Henrissat B."/>
            <person name="Kuo A."/>
            <person name="Liang C."/>
            <person name="Lipzen A."/>
            <person name="Lutzoni F."/>
            <person name="Magnuson J."/>
            <person name="Mondo S."/>
            <person name="Nolan M."/>
            <person name="Ohm R."/>
            <person name="Pangilinan J."/>
            <person name="Park H.-J."/>
            <person name="Ramirez L."/>
            <person name="Alfaro M."/>
            <person name="Sun H."/>
            <person name="Tritt A."/>
            <person name="Yoshinaga Y."/>
            <person name="Zwiers L.-H."/>
            <person name="Turgeon B."/>
            <person name="Goodwin S."/>
            <person name="Spatafora J."/>
            <person name="Crous P."/>
            <person name="Grigoriev I."/>
        </authorList>
    </citation>
    <scope>NUCLEOTIDE SEQUENCE</scope>
    <source>
        <strain evidence="5">CBS 125425</strain>
    </source>
</reference>
<gene>
    <name evidence="5" type="ORF">EJ04DRAFT_584818</name>
</gene>
<dbReference type="SMART" id="SM00066">
    <property type="entry name" value="GAL4"/>
    <property type="match status" value="1"/>
</dbReference>
<dbReference type="GO" id="GO:0008270">
    <property type="term" value="F:zinc ion binding"/>
    <property type="evidence" value="ECO:0007669"/>
    <property type="project" value="InterPro"/>
</dbReference>